<comment type="caution">
    <text evidence="4">The sequence shown here is derived from an EMBL/GenBank/DDBJ whole genome shotgun (WGS) entry which is preliminary data.</text>
</comment>
<name>A0A845LJH9_HELGE</name>
<dbReference type="SUPFAM" id="SSF53335">
    <property type="entry name" value="S-adenosyl-L-methionine-dependent methyltransferases"/>
    <property type="match status" value="1"/>
</dbReference>
<sequence>MTSQADFYKQEAFNPTSFDISDEETYRDHARKRMNLYVNRLKLPQALWKDRQVLEVGCASGENALVLAELGARFTFVEALQPFVDRLVALFRERKREHQISEIIVDEIQNVQLQDDAYDVIIAEGFLYTMPDRSAVLNQLVAALRPDGLFCLSTLDPVGNFAQYFRKVLLAQLCRQAGVTDLEGKLAIAEQLFGRDYAAIPHSRPFASWVRDNFLSPSYDRHCFWSIEEILKSVEGDVRVYSSWPRIEHANDNTWYKRVDSADGEMQSNLQAYTLRLPGYLHGQTLADGFPLPSMEEAARFSEAATKTMDALSAVLHGEGLTMDAAMPALDELALAAKALPDHDVLLPIIEDAKNIAREASIERYVQASRLRQCWGVGYPYYVLQKTR</sequence>
<reference evidence="4 5" key="1">
    <citation type="submission" date="2020-01" db="EMBL/GenBank/DDBJ databases">
        <title>Whole genome sequence of Heliobacterium gestii DSM 11169.</title>
        <authorList>
            <person name="Kyndt J.A."/>
            <person name="Meyer T.E."/>
        </authorList>
    </citation>
    <scope>NUCLEOTIDE SEQUENCE [LARGE SCALE GENOMIC DNA]</scope>
    <source>
        <strain evidence="4 5">DSM 11169</strain>
    </source>
</reference>
<accession>A0A845LJH9</accession>
<evidence type="ECO:0000313" key="4">
    <source>
        <dbReference type="EMBL" id="MZP43026.1"/>
    </source>
</evidence>
<evidence type="ECO:0000256" key="1">
    <source>
        <dbReference type="ARBA" id="ARBA00022603"/>
    </source>
</evidence>
<dbReference type="CDD" id="cd02440">
    <property type="entry name" value="AdoMet_MTases"/>
    <property type="match status" value="1"/>
</dbReference>
<evidence type="ECO:0000313" key="5">
    <source>
        <dbReference type="Proteomes" id="UP000471031"/>
    </source>
</evidence>
<dbReference type="AlphaFoldDB" id="A0A845LJH9"/>
<dbReference type="PANTHER" id="PTHR43464">
    <property type="entry name" value="METHYLTRANSFERASE"/>
    <property type="match status" value="1"/>
</dbReference>
<keyword evidence="5" id="KW-1185">Reference proteome</keyword>
<protein>
    <submittedName>
        <fullName evidence="4">Methyltransferase domain-containing protein</fullName>
    </submittedName>
</protein>
<organism evidence="4 5">
    <name type="scientific">Heliomicrobium gestii</name>
    <name type="common">Heliobacterium gestii</name>
    <dbReference type="NCBI Taxonomy" id="2699"/>
    <lineage>
        <taxon>Bacteria</taxon>
        <taxon>Bacillati</taxon>
        <taxon>Bacillota</taxon>
        <taxon>Clostridia</taxon>
        <taxon>Eubacteriales</taxon>
        <taxon>Heliobacteriaceae</taxon>
        <taxon>Heliomicrobium</taxon>
    </lineage>
</organism>
<dbReference type="PANTHER" id="PTHR43464:SF19">
    <property type="entry name" value="UBIQUINONE BIOSYNTHESIS O-METHYLTRANSFERASE, MITOCHONDRIAL"/>
    <property type="match status" value="1"/>
</dbReference>
<keyword evidence="2 4" id="KW-0808">Transferase</keyword>
<dbReference type="EMBL" id="WXEX01000006">
    <property type="protein sequence ID" value="MZP43026.1"/>
    <property type="molecule type" value="Genomic_DNA"/>
</dbReference>
<dbReference type="Gene3D" id="3.40.50.150">
    <property type="entry name" value="Vaccinia Virus protein VP39"/>
    <property type="match status" value="1"/>
</dbReference>
<keyword evidence="3" id="KW-0949">S-adenosyl-L-methionine</keyword>
<dbReference type="InterPro" id="IPR029063">
    <property type="entry name" value="SAM-dependent_MTases_sf"/>
</dbReference>
<proteinExistence type="predicted"/>
<dbReference type="GO" id="GO:0032259">
    <property type="term" value="P:methylation"/>
    <property type="evidence" value="ECO:0007669"/>
    <property type="project" value="UniProtKB-KW"/>
</dbReference>
<gene>
    <name evidence="4" type="ORF">GTO89_08255</name>
</gene>
<dbReference type="GO" id="GO:0008168">
    <property type="term" value="F:methyltransferase activity"/>
    <property type="evidence" value="ECO:0007669"/>
    <property type="project" value="UniProtKB-KW"/>
</dbReference>
<evidence type="ECO:0000256" key="3">
    <source>
        <dbReference type="ARBA" id="ARBA00022691"/>
    </source>
</evidence>
<dbReference type="OrthoDB" id="9777497at2"/>
<keyword evidence="1 4" id="KW-0489">Methyltransferase</keyword>
<dbReference type="Proteomes" id="UP000471031">
    <property type="component" value="Unassembled WGS sequence"/>
</dbReference>
<dbReference type="RefSeq" id="WP_161261602.1">
    <property type="nucleotide sequence ID" value="NZ_JAFBDC010000005.1"/>
</dbReference>
<evidence type="ECO:0000256" key="2">
    <source>
        <dbReference type="ARBA" id="ARBA00022679"/>
    </source>
</evidence>
<dbReference type="Pfam" id="PF13489">
    <property type="entry name" value="Methyltransf_23"/>
    <property type="match status" value="1"/>
</dbReference>